<dbReference type="InterPro" id="IPR043543">
    <property type="entry name" value="PAPPA/PAPPA2"/>
</dbReference>
<keyword evidence="1 5" id="KW-0732">Signal</keyword>
<evidence type="ECO:0000313" key="6">
    <source>
        <dbReference type="EMBL" id="AKF02889.1"/>
    </source>
</evidence>
<dbReference type="PANTHER" id="PTHR46130:SF3">
    <property type="entry name" value="CHROMOSOME UNDETERMINED SCAFFOLD_33, WHOLE GENOME SHOTGUN SEQUENCE"/>
    <property type="match status" value="1"/>
</dbReference>
<evidence type="ECO:0000256" key="2">
    <source>
        <dbReference type="ARBA" id="ARBA00022737"/>
    </source>
</evidence>
<dbReference type="GO" id="GO:0006508">
    <property type="term" value="P:proteolysis"/>
    <property type="evidence" value="ECO:0007669"/>
    <property type="project" value="TreeGrafter"/>
</dbReference>
<dbReference type="Pfam" id="PF13948">
    <property type="entry name" value="DUF4215"/>
    <property type="match status" value="1"/>
</dbReference>
<feature type="signal peptide" evidence="5">
    <location>
        <begin position="1"/>
        <end position="21"/>
    </location>
</feature>
<keyword evidence="3" id="KW-1015">Disulfide bond</keyword>
<sequence length="1549" mass="155561">MRRWLAIGCLLACTAALSACGDDDGGGTDGGTTDGGRDGGGQRDDGGGVDPCVGRDLCDTAGTSCDGETLVTCAADVDGCLVESRNSCPIEGQICDATGGSATCVDPCSLLPEEVRCETDGARACDGERLEVCGADANGCLVLTTTQCDEVATDGFCNEAGGPSGDMAACDVPGDPCEGVTQCAAPSRACSTDNTSLVVCAANEMGCLVETTTPCGAPDVCDATDPTMVACVTPRGANNTCATAESISATRTIQDEDIVLGGTPPPSGDTCDADGDEHTLYYELTIPALTKVDVAVSPDAEETDLVLLVLDSCSAADCSLRNDDDPEVATLVNGETTAVTRIVAVHGYAADETGTYDISFTYAALAPNGACPAATPVTGTASFSIDTTLGGLRPPGSSCSGQDGLGAMYYAVTVPPGGIVDVVTSNSSLDRVLSVLDSCAATNCSFSTDSAPERTRLVNRGTEAMTQIVTVHPYYDDENGMLDLAFNYPSLAPNSSCAMPQAITGDTMLAGQDLATGGPRPTGTGCEAGSDSALYYAVQIPPMTVAQLVATPASGTDIAMVQQDTCGGTSACVSATDSAPETLRLANATAAMVTRYVAVHGSTTSTLTGTFSLAATFQPLAPNASCASAEPVDSTTGTLRGESTTLGGPRPAGEGCATNTGGSGTLYYSVTVDPGSAVDVVTSTGASFDRVMVIKDACDATACTYHTDADPEAGRIVNTTSAPITRIVAVHPYSTASGTYDIAFNYTDLADNAACAAATPITEGSPALTGQSLAGGGPRPVGTGCSTSGDSRTLYYTVTIPSMRAVDVVATPTSGDIVLLTQDSCGAAACSSRSDSGSPERARLVNTSASAVTRLVSVHGTSASAAAPVFNIAFNYATIAPNSICSGAEVVSGDRVIAGDLALGGPRPTGTSCGSATGNSALYYTVTVPANSAVDVTATPAASLNIALTAQESCTATSCASAIDAASAGNPERTTLLNATGAAITRSIAVFGSTASSTGTFSIQFDERPIACGDGRIEGPEACDDNNTGSTDGCSSTCEVEPNFICTGTPSTCRAVAPNAFCAGATAVTADISLSGENPLMGGPAPTGAGCSIGTTPGTGRALYYAVTIPPQTRVEVTTTGTLDRVLITQDACNVACTSTTDSSPERATLRNNTSAPITRIVVIHPYSSATSAWGVAFAYHPYACGDGRTEGAETCDDGNTTAGDGCAACAAEAGYACVGSPSTCISGAPANAYCAAAEPIAGPGPVTLTGESTAAGGPRPTGANCGSGSDVARTLYYAVTIPAAQQVTATASSVTGNVVLFSQTDCAETSCLGSSDTPDRINVVNATGASLTRIIGVRSSSTTAATYNLTFTFTPSFVAIPGACVDASAGTVLAVSGDSDASPTATLPIPFTFFGTAMTHWAASSNGLLQIASSTFSGYEFSGSDTIPDTDAPNGYISPFWDDLVVSAPGSVRWLVTGADGSRRFVVEWNQVEIWNQTGRLTFQAHLLEGSNAIELHYCSSTSTSGRFLGNSATIGIENSTGTDGVLLSFDTAGAATPGNGFRFTPLP</sequence>
<dbReference type="GO" id="GO:0004222">
    <property type="term" value="F:metalloendopeptidase activity"/>
    <property type="evidence" value="ECO:0007669"/>
    <property type="project" value="TreeGrafter"/>
</dbReference>
<evidence type="ECO:0000313" key="7">
    <source>
        <dbReference type="Proteomes" id="UP000034883"/>
    </source>
</evidence>
<dbReference type="InterPro" id="IPR011936">
    <property type="entry name" value="Myxo_disulph_rpt"/>
</dbReference>
<evidence type="ECO:0000256" key="5">
    <source>
        <dbReference type="SAM" id="SignalP"/>
    </source>
</evidence>
<feature type="compositionally biased region" description="Polar residues" evidence="4">
    <location>
        <begin position="633"/>
        <end position="646"/>
    </location>
</feature>
<keyword evidence="7" id="KW-1185">Reference proteome</keyword>
<organism evidence="6 7">
    <name type="scientific">Sandaracinus amylolyticus</name>
    <dbReference type="NCBI Taxonomy" id="927083"/>
    <lineage>
        <taxon>Bacteria</taxon>
        <taxon>Pseudomonadati</taxon>
        <taxon>Myxococcota</taxon>
        <taxon>Polyangia</taxon>
        <taxon>Polyangiales</taxon>
        <taxon>Sandaracinaceae</taxon>
        <taxon>Sandaracinus</taxon>
    </lineage>
</organism>
<dbReference type="PROSITE" id="PS51257">
    <property type="entry name" value="PROKAR_LIPOPROTEIN"/>
    <property type="match status" value="1"/>
</dbReference>
<accession>A0A0F6SD62</accession>
<dbReference type="Proteomes" id="UP000034883">
    <property type="component" value="Chromosome"/>
</dbReference>
<feature type="chain" id="PRO_5002509765" evidence="5">
    <location>
        <begin position="22"/>
        <end position="1549"/>
    </location>
</feature>
<dbReference type="STRING" id="927083.DB32_000037"/>
<dbReference type="PANTHER" id="PTHR46130">
    <property type="entry name" value="LAMGL DOMAIN-CONTAINING PROTEIN"/>
    <property type="match status" value="1"/>
</dbReference>
<evidence type="ECO:0000256" key="4">
    <source>
        <dbReference type="SAM" id="MobiDB-lite"/>
    </source>
</evidence>
<evidence type="ECO:0000256" key="1">
    <source>
        <dbReference type="ARBA" id="ARBA00022729"/>
    </source>
</evidence>
<dbReference type="GO" id="GO:0005615">
    <property type="term" value="C:extracellular space"/>
    <property type="evidence" value="ECO:0007669"/>
    <property type="project" value="TreeGrafter"/>
</dbReference>
<proteinExistence type="predicted"/>
<dbReference type="KEGG" id="samy:DB32_000037"/>
<evidence type="ECO:0000256" key="3">
    <source>
        <dbReference type="ARBA" id="ARBA00023157"/>
    </source>
</evidence>
<dbReference type="EMBL" id="CP011125">
    <property type="protein sequence ID" value="AKF02889.1"/>
    <property type="molecule type" value="Genomic_DNA"/>
</dbReference>
<dbReference type="RefSeq" id="WP_169791275.1">
    <property type="nucleotide sequence ID" value="NZ_CP011125.1"/>
</dbReference>
<dbReference type="NCBIfam" id="TIGR02232">
    <property type="entry name" value="myxo_disulf_rpt"/>
    <property type="match status" value="2"/>
</dbReference>
<keyword evidence="2" id="KW-0677">Repeat</keyword>
<dbReference type="GO" id="GO:0007166">
    <property type="term" value="P:cell surface receptor signaling pathway"/>
    <property type="evidence" value="ECO:0007669"/>
    <property type="project" value="TreeGrafter"/>
</dbReference>
<feature type="region of interest" description="Disordered" evidence="4">
    <location>
        <begin position="628"/>
        <end position="655"/>
    </location>
</feature>
<name>A0A0F6SD62_9BACT</name>
<protein>
    <submittedName>
        <fullName evidence="6">Bacillopeptidase F</fullName>
    </submittedName>
</protein>
<reference evidence="6 7" key="1">
    <citation type="submission" date="2015-03" db="EMBL/GenBank/DDBJ databases">
        <title>Genome assembly of Sandaracinus amylolyticus DSM 53668.</title>
        <authorList>
            <person name="Sharma G."/>
            <person name="Subramanian S."/>
        </authorList>
    </citation>
    <scope>NUCLEOTIDE SEQUENCE [LARGE SCALE GENOMIC DNA]</scope>
    <source>
        <strain evidence="6 7">DSM 53668</strain>
    </source>
</reference>
<gene>
    <name evidence="6" type="ORF">DB32_000037</name>
</gene>